<dbReference type="PANTHER" id="PTHR18901">
    <property type="entry name" value="2-DEOXYGLUCOSE-6-PHOSPHATE PHOSPHATASE 2"/>
    <property type="match status" value="1"/>
</dbReference>
<dbReference type="RefSeq" id="WP_212694293.1">
    <property type="nucleotide sequence ID" value="NZ_CP058649.1"/>
</dbReference>
<dbReference type="Proteomes" id="UP000683246">
    <property type="component" value="Chromosome"/>
</dbReference>
<dbReference type="InterPro" id="IPR023214">
    <property type="entry name" value="HAD_sf"/>
</dbReference>
<dbReference type="EMBL" id="CP058649">
    <property type="protein sequence ID" value="QUI23608.1"/>
    <property type="molecule type" value="Genomic_DNA"/>
</dbReference>
<dbReference type="SFLD" id="SFLDS00003">
    <property type="entry name" value="Haloacid_Dehalogenase"/>
    <property type="match status" value="1"/>
</dbReference>
<dbReference type="SFLD" id="SFLDG01135">
    <property type="entry name" value="C1.5.6:_HAD__Beta-PGM__Phospha"/>
    <property type="match status" value="1"/>
</dbReference>
<keyword evidence="2" id="KW-1185">Reference proteome</keyword>
<dbReference type="KEGG" id="vpy:HZI73_15505"/>
<dbReference type="InterPro" id="IPR006439">
    <property type="entry name" value="HAD-SF_hydro_IA"/>
</dbReference>
<evidence type="ECO:0000313" key="1">
    <source>
        <dbReference type="EMBL" id="QUI23608.1"/>
    </source>
</evidence>
<name>A0A8J8SHP4_9FIRM</name>
<dbReference type="Pfam" id="PF13419">
    <property type="entry name" value="HAD_2"/>
    <property type="match status" value="1"/>
</dbReference>
<dbReference type="SFLD" id="SFLDG01129">
    <property type="entry name" value="C1.5:_HAD__Beta-PGM__Phosphata"/>
    <property type="match status" value="1"/>
</dbReference>
<proteinExistence type="predicted"/>
<sequence length="219" mass="24392">MMVEAIIFDMDGLMLDTENVAIVCWQKAGEQFGYTITRELMLQAIGRTVTDTKKLLLNHFGEDFPYEEARKVRAGHTKDYIETKGIDTKEGLMDLLIYCQNEGIPIAVATSTHRHHAESLLEKAGIKSYFNHIICGDDVSNGKPAPDIFLLASKTLGINIDQCIILEDSENGILAASRAGAIPIWVPDLIIESNIAKQHAQYICDSLVDAKHLIEHLRE</sequence>
<dbReference type="NCBIfam" id="TIGR01549">
    <property type="entry name" value="HAD-SF-IA-v1"/>
    <property type="match status" value="1"/>
</dbReference>
<gene>
    <name evidence="1" type="ORF">HZI73_15505</name>
</gene>
<dbReference type="PANTHER" id="PTHR18901:SF38">
    <property type="entry name" value="PSEUDOURIDINE-5'-PHOSPHATASE"/>
    <property type="match status" value="1"/>
</dbReference>
<reference evidence="1" key="1">
    <citation type="submission" date="2020-07" db="EMBL/GenBank/DDBJ databases">
        <title>Vallitalea pronyensis genome.</title>
        <authorList>
            <person name="Postec A."/>
        </authorList>
    </citation>
    <scope>NUCLEOTIDE SEQUENCE</scope>
    <source>
        <strain evidence="1">FatNI3</strain>
    </source>
</reference>
<dbReference type="AlphaFoldDB" id="A0A8J8SHP4"/>
<dbReference type="NCBIfam" id="TIGR01509">
    <property type="entry name" value="HAD-SF-IA-v3"/>
    <property type="match status" value="1"/>
</dbReference>
<dbReference type="InterPro" id="IPR023198">
    <property type="entry name" value="PGP-like_dom2"/>
</dbReference>
<accession>A0A8J8SHP4</accession>
<dbReference type="InterPro" id="IPR036412">
    <property type="entry name" value="HAD-like_sf"/>
</dbReference>
<dbReference type="Gene3D" id="1.10.150.240">
    <property type="entry name" value="Putative phosphatase, domain 2"/>
    <property type="match status" value="1"/>
</dbReference>
<dbReference type="SUPFAM" id="SSF56784">
    <property type="entry name" value="HAD-like"/>
    <property type="match status" value="1"/>
</dbReference>
<dbReference type="Gene3D" id="3.40.50.1000">
    <property type="entry name" value="HAD superfamily/HAD-like"/>
    <property type="match status" value="1"/>
</dbReference>
<dbReference type="InterPro" id="IPR041492">
    <property type="entry name" value="HAD_2"/>
</dbReference>
<protein>
    <submittedName>
        <fullName evidence="1">HAD family phosphatase</fullName>
    </submittedName>
</protein>
<evidence type="ECO:0000313" key="2">
    <source>
        <dbReference type="Proteomes" id="UP000683246"/>
    </source>
</evidence>
<organism evidence="1 2">
    <name type="scientific">Vallitalea pronyensis</name>
    <dbReference type="NCBI Taxonomy" id="1348613"/>
    <lineage>
        <taxon>Bacteria</taxon>
        <taxon>Bacillati</taxon>
        <taxon>Bacillota</taxon>
        <taxon>Clostridia</taxon>
        <taxon>Lachnospirales</taxon>
        <taxon>Vallitaleaceae</taxon>
        <taxon>Vallitalea</taxon>
    </lineage>
</organism>